<keyword evidence="8" id="KW-1185">Reference proteome</keyword>
<evidence type="ECO:0000256" key="5">
    <source>
        <dbReference type="ARBA" id="ARBA00023136"/>
    </source>
</evidence>
<proteinExistence type="predicted"/>
<evidence type="ECO:0000256" key="1">
    <source>
        <dbReference type="ARBA" id="ARBA00004651"/>
    </source>
</evidence>
<gene>
    <name evidence="7" type="ORF">MANY_23870</name>
</gene>
<feature type="transmembrane region" description="Helical" evidence="6">
    <location>
        <begin position="67"/>
        <end position="89"/>
    </location>
</feature>
<evidence type="ECO:0000256" key="2">
    <source>
        <dbReference type="ARBA" id="ARBA00022475"/>
    </source>
</evidence>
<protein>
    <recommendedName>
        <fullName evidence="9">Prokaryotic cytochrome C oxidase subunit IV family protein</fullName>
    </recommendedName>
</protein>
<evidence type="ECO:0000256" key="3">
    <source>
        <dbReference type="ARBA" id="ARBA00022692"/>
    </source>
</evidence>
<keyword evidence="4 6" id="KW-1133">Transmembrane helix</keyword>
<reference evidence="7 8" key="1">
    <citation type="journal article" date="2019" name="Emerg. Microbes Infect.">
        <title>Comprehensive subspecies identification of 175 nontuberculous mycobacteria species based on 7547 genomic profiles.</title>
        <authorList>
            <person name="Matsumoto Y."/>
            <person name="Kinjo T."/>
            <person name="Motooka D."/>
            <person name="Nabeya D."/>
            <person name="Jung N."/>
            <person name="Uechi K."/>
            <person name="Horii T."/>
            <person name="Iida T."/>
            <person name="Fujita J."/>
            <person name="Nakamura S."/>
        </authorList>
    </citation>
    <scope>NUCLEOTIDE SEQUENCE [LARGE SCALE GENOMIC DNA]</scope>
    <source>
        <strain evidence="7 8">JCM 30275</strain>
    </source>
</reference>
<organism evidence="7 8">
    <name type="scientific">Mycolicibacterium anyangense</name>
    <dbReference type="NCBI Taxonomy" id="1431246"/>
    <lineage>
        <taxon>Bacteria</taxon>
        <taxon>Bacillati</taxon>
        <taxon>Actinomycetota</taxon>
        <taxon>Actinomycetes</taxon>
        <taxon>Mycobacteriales</taxon>
        <taxon>Mycobacteriaceae</taxon>
        <taxon>Mycolicibacterium</taxon>
    </lineage>
</organism>
<keyword evidence="5 6" id="KW-0472">Membrane</keyword>
<keyword evidence="2" id="KW-1003">Cell membrane</keyword>
<dbReference type="EMBL" id="AP022620">
    <property type="protein sequence ID" value="BBZ77050.1"/>
    <property type="molecule type" value="Genomic_DNA"/>
</dbReference>
<dbReference type="Pfam" id="PF03626">
    <property type="entry name" value="COX4_pro"/>
    <property type="match status" value="1"/>
</dbReference>
<dbReference type="KEGG" id="many:MANY_23870"/>
<comment type="subcellular location">
    <subcellularLocation>
        <location evidence="1">Cell membrane</location>
        <topology evidence="1">Multi-pass membrane protein</topology>
    </subcellularLocation>
</comment>
<dbReference type="GO" id="GO:0005886">
    <property type="term" value="C:plasma membrane"/>
    <property type="evidence" value="ECO:0007669"/>
    <property type="project" value="UniProtKB-SubCell"/>
</dbReference>
<evidence type="ECO:0000256" key="4">
    <source>
        <dbReference type="ARBA" id="ARBA00022989"/>
    </source>
</evidence>
<name>A0A6N4W530_9MYCO</name>
<keyword evidence="3 6" id="KW-0812">Transmembrane</keyword>
<dbReference type="AlphaFoldDB" id="A0A6N4W530"/>
<dbReference type="Proteomes" id="UP000467249">
    <property type="component" value="Chromosome"/>
</dbReference>
<accession>A0A6N4W530</accession>
<evidence type="ECO:0008006" key="9">
    <source>
        <dbReference type="Google" id="ProtNLM"/>
    </source>
</evidence>
<sequence length="90" mass="9882">MVGVKYVPRRGLMVWALMVGLAILTWGIGVEHSLPHTAVTATVLAIACLKARFIGSDFMELRAAPPLLRAAFDLYFAALYVGLMVSYLVW</sequence>
<feature type="transmembrane region" description="Helical" evidence="6">
    <location>
        <begin position="12"/>
        <end position="30"/>
    </location>
</feature>
<evidence type="ECO:0000256" key="6">
    <source>
        <dbReference type="SAM" id="Phobius"/>
    </source>
</evidence>
<evidence type="ECO:0000313" key="8">
    <source>
        <dbReference type="Proteomes" id="UP000467249"/>
    </source>
</evidence>
<evidence type="ECO:0000313" key="7">
    <source>
        <dbReference type="EMBL" id="BBZ77050.1"/>
    </source>
</evidence>
<dbReference type="InterPro" id="IPR005171">
    <property type="entry name" value="Cyt_c_oxidase_su4_prok"/>
</dbReference>